<dbReference type="Pfam" id="PF03466">
    <property type="entry name" value="LysR_substrate"/>
    <property type="match status" value="1"/>
</dbReference>
<evidence type="ECO:0000313" key="6">
    <source>
        <dbReference type="EMBL" id="GGL18856.1"/>
    </source>
</evidence>
<dbReference type="AlphaFoldDB" id="A0A917VU72"/>
<dbReference type="Gene3D" id="3.40.190.10">
    <property type="entry name" value="Periplasmic binding protein-like II"/>
    <property type="match status" value="2"/>
</dbReference>
<dbReference type="Proteomes" id="UP000645217">
    <property type="component" value="Unassembled WGS sequence"/>
</dbReference>
<evidence type="ECO:0000256" key="4">
    <source>
        <dbReference type="ARBA" id="ARBA00023163"/>
    </source>
</evidence>
<name>A0A917VU72_9ACTN</name>
<comment type="similarity">
    <text evidence="1">Belongs to the LysR transcriptional regulatory family.</text>
</comment>
<evidence type="ECO:0000256" key="2">
    <source>
        <dbReference type="ARBA" id="ARBA00023015"/>
    </source>
</evidence>
<dbReference type="PANTHER" id="PTHR30346">
    <property type="entry name" value="TRANSCRIPTIONAL DUAL REGULATOR HCAR-RELATED"/>
    <property type="match status" value="1"/>
</dbReference>
<dbReference type="GO" id="GO:0032993">
    <property type="term" value="C:protein-DNA complex"/>
    <property type="evidence" value="ECO:0007669"/>
    <property type="project" value="TreeGrafter"/>
</dbReference>
<accession>A0A917VU72</accession>
<protein>
    <recommendedName>
        <fullName evidence="5">LysR substrate-binding domain-containing protein</fullName>
    </recommendedName>
</protein>
<evidence type="ECO:0000259" key="5">
    <source>
        <dbReference type="Pfam" id="PF03466"/>
    </source>
</evidence>
<reference evidence="6" key="1">
    <citation type="journal article" date="2014" name="Int. J. Syst. Evol. Microbiol.">
        <title>Complete genome sequence of Corynebacterium casei LMG S-19264T (=DSM 44701T), isolated from a smear-ripened cheese.</title>
        <authorList>
            <consortium name="US DOE Joint Genome Institute (JGI-PGF)"/>
            <person name="Walter F."/>
            <person name="Albersmeier A."/>
            <person name="Kalinowski J."/>
            <person name="Ruckert C."/>
        </authorList>
    </citation>
    <scope>NUCLEOTIDE SEQUENCE</scope>
    <source>
        <strain evidence="6">JCM 13064</strain>
    </source>
</reference>
<proteinExistence type="inferred from homology"/>
<evidence type="ECO:0000313" key="7">
    <source>
        <dbReference type="Proteomes" id="UP000645217"/>
    </source>
</evidence>
<organism evidence="6 7">
    <name type="scientific">Sphaerisporangium melleum</name>
    <dbReference type="NCBI Taxonomy" id="321316"/>
    <lineage>
        <taxon>Bacteria</taxon>
        <taxon>Bacillati</taxon>
        <taxon>Actinomycetota</taxon>
        <taxon>Actinomycetes</taxon>
        <taxon>Streptosporangiales</taxon>
        <taxon>Streptosporangiaceae</taxon>
        <taxon>Sphaerisporangium</taxon>
    </lineage>
</organism>
<evidence type="ECO:0000256" key="1">
    <source>
        <dbReference type="ARBA" id="ARBA00009437"/>
    </source>
</evidence>
<keyword evidence="3" id="KW-0238">DNA-binding</keyword>
<dbReference type="EMBL" id="BMNT01000063">
    <property type="protein sequence ID" value="GGL18856.1"/>
    <property type="molecule type" value="Genomic_DNA"/>
</dbReference>
<sequence>MCHEVALRVCRAAGFTPRARHHIDDFDAVLALVAADQGVALVPQLATVSKPAVRLIAVPTRRRTRIGYRSGAAAHPAVMAVVTALRASAGAFVRA</sequence>
<dbReference type="InterPro" id="IPR005119">
    <property type="entry name" value="LysR_subst-bd"/>
</dbReference>
<feature type="domain" description="LysR substrate-binding" evidence="5">
    <location>
        <begin position="4"/>
        <end position="88"/>
    </location>
</feature>
<keyword evidence="2" id="KW-0805">Transcription regulation</keyword>
<keyword evidence="4" id="KW-0804">Transcription</keyword>
<gene>
    <name evidence="6" type="ORF">GCM10007964_71090</name>
</gene>
<evidence type="ECO:0000256" key="3">
    <source>
        <dbReference type="ARBA" id="ARBA00023125"/>
    </source>
</evidence>
<dbReference type="GO" id="GO:0003700">
    <property type="term" value="F:DNA-binding transcription factor activity"/>
    <property type="evidence" value="ECO:0007669"/>
    <property type="project" value="TreeGrafter"/>
</dbReference>
<dbReference type="SUPFAM" id="SSF53850">
    <property type="entry name" value="Periplasmic binding protein-like II"/>
    <property type="match status" value="1"/>
</dbReference>
<keyword evidence="7" id="KW-1185">Reference proteome</keyword>
<dbReference type="GO" id="GO:0003677">
    <property type="term" value="F:DNA binding"/>
    <property type="evidence" value="ECO:0007669"/>
    <property type="project" value="UniProtKB-KW"/>
</dbReference>
<dbReference type="PANTHER" id="PTHR30346:SF29">
    <property type="entry name" value="LYSR SUBSTRATE-BINDING"/>
    <property type="match status" value="1"/>
</dbReference>
<comment type="caution">
    <text evidence="6">The sequence shown here is derived from an EMBL/GenBank/DDBJ whole genome shotgun (WGS) entry which is preliminary data.</text>
</comment>
<reference evidence="6" key="2">
    <citation type="submission" date="2020-09" db="EMBL/GenBank/DDBJ databases">
        <authorList>
            <person name="Sun Q."/>
            <person name="Ohkuma M."/>
        </authorList>
    </citation>
    <scope>NUCLEOTIDE SEQUENCE</scope>
    <source>
        <strain evidence="6">JCM 13064</strain>
    </source>
</reference>